<dbReference type="Proteomes" id="UP001500274">
    <property type="component" value="Unassembled WGS sequence"/>
</dbReference>
<keyword evidence="2" id="KW-1185">Reference proteome</keyword>
<comment type="caution">
    <text evidence="1">The sequence shown here is derived from an EMBL/GenBank/DDBJ whole genome shotgun (WGS) entry which is preliminary data.</text>
</comment>
<accession>A0ABN3PLV6</accession>
<protein>
    <submittedName>
        <fullName evidence="1">Uncharacterized protein</fullName>
    </submittedName>
</protein>
<name>A0ABN3PLV6_9MICO</name>
<gene>
    <name evidence="1" type="ORF">GCM10009862_30510</name>
</gene>
<organism evidence="1 2">
    <name type="scientific">Microbacterium binotii</name>
    <dbReference type="NCBI Taxonomy" id="462710"/>
    <lineage>
        <taxon>Bacteria</taxon>
        <taxon>Bacillati</taxon>
        <taxon>Actinomycetota</taxon>
        <taxon>Actinomycetes</taxon>
        <taxon>Micrococcales</taxon>
        <taxon>Microbacteriaceae</taxon>
        <taxon>Microbacterium</taxon>
    </lineage>
</organism>
<evidence type="ECO:0000313" key="1">
    <source>
        <dbReference type="EMBL" id="GAA2590160.1"/>
    </source>
</evidence>
<evidence type="ECO:0000313" key="2">
    <source>
        <dbReference type="Proteomes" id="UP001500274"/>
    </source>
</evidence>
<reference evidence="1 2" key="1">
    <citation type="journal article" date="2019" name="Int. J. Syst. Evol. Microbiol.">
        <title>The Global Catalogue of Microorganisms (GCM) 10K type strain sequencing project: providing services to taxonomists for standard genome sequencing and annotation.</title>
        <authorList>
            <consortium name="The Broad Institute Genomics Platform"/>
            <consortium name="The Broad Institute Genome Sequencing Center for Infectious Disease"/>
            <person name="Wu L."/>
            <person name="Ma J."/>
        </authorList>
    </citation>
    <scope>NUCLEOTIDE SEQUENCE [LARGE SCALE GENOMIC DNA]</scope>
    <source>
        <strain evidence="1 2">JCM 16365</strain>
    </source>
</reference>
<sequence length="146" mass="15511">MLPLPSSAGIARPDGTTNAVGNAHALVEAFQHVLDVVDDRNHEAPTEVVAEFAFGQVDRAGNSLDHRIGHVCEQLPLPIALGAGVEDERLLDLRGIQSVLGLQLEPEAAPHEHALAAVLVDRDDDVVVEDLVRDDVILARAVAPFG</sequence>
<proteinExistence type="predicted"/>
<dbReference type="EMBL" id="BAAARI010000038">
    <property type="protein sequence ID" value="GAA2590160.1"/>
    <property type="molecule type" value="Genomic_DNA"/>
</dbReference>